<dbReference type="WBParaSite" id="ALUE_0001026401-mRNA-1">
    <property type="protein sequence ID" value="ALUE_0001026401-mRNA-1"/>
    <property type="gene ID" value="ALUE_0001026401"/>
</dbReference>
<dbReference type="Proteomes" id="UP000036681">
    <property type="component" value="Unplaced"/>
</dbReference>
<sequence>MLTNAALCRLLEHTKPENVLSGRLLPLNNNVAFVDSKNVSTVTFVEETRNGIKVVAFGAFHTYSNNQAYFVVNESKREYANKFFAVERYKEIEQNPSAEKTRHQCFKIITSFDKDVDYSELPAYYGAFGKRDRQPIQTHVFDNLVKMTLGTYNLDVKMNVTLDLYDPDELEEEQRNIWRDRTGFVVIDQIHLYEITVRKADLVKMLNERQEETSEVIFEQLTPQTEVHFHDYDSSLSIFSRQDYMDFLLKIKELKGIVALENNQPIGYAFVLDDRLIQCYADNAKIARRLILESCQYFTESITMFVKKCEERICDEILSKAISTKRIQRFHSRIVPSQVEWAKVFVLNVGVHLF</sequence>
<feature type="domain" description="DUF7596" evidence="1">
    <location>
        <begin position="26"/>
        <end position="186"/>
    </location>
</feature>
<evidence type="ECO:0000313" key="2">
    <source>
        <dbReference type="Proteomes" id="UP000036681"/>
    </source>
</evidence>
<evidence type="ECO:0000313" key="3">
    <source>
        <dbReference type="WBParaSite" id="ALUE_0001026401-mRNA-1"/>
    </source>
</evidence>
<dbReference type="Pfam" id="PF24524">
    <property type="entry name" value="DUF7596"/>
    <property type="match status" value="1"/>
</dbReference>
<organism evidence="2 3">
    <name type="scientific">Ascaris lumbricoides</name>
    <name type="common">Giant roundworm</name>
    <dbReference type="NCBI Taxonomy" id="6252"/>
    <lineage>
        <taxon>Eukaryota</taxon>
        <taxon>Metazoa</taxon>
        <taxon>Ecdysozoa</taxon>
        <taxon>Nematoda</taxon>
        <taxon>Chromadorea</taxon>
        <taxon>Rhabditida</taxon>
        <taxon>Spirurina</taxon>
        <taxon>Ascaridomorpha</taxon>
        <taxon>Ascaridoidea</taxon>
        <taxon>Ascarididae</taxon>
        <taxon>Ascaris</taxon>
    </lineage>
</organism>
<dbReference type="InterPro" id="IPR056017">
    <property type="entry name" value="DUF7596"/>
</dbReference>
<keyword evidence="2" id="KW-1185">Reference proteome</keyword>
<accession>A0A0M3I1Q6</accession>
<dbReference type="AlphaFoldDB" id="A0A0M3I1Q6"/>
<evidence type="ECO:0000259" key="1">
    <source>
        <dbReference type="Pfam" id="PF24524"/>
    </source>
</evidence>
<protein>
    <submittedName>
        <fullName evidence="3">Acetyltransf_18 domain-containing protein</fullName>
    </submittedName>
</protein>
<proteinExistence type="predicted"/>
<reference evidence="3" key="1">
    <citation type="submission" date="2017-02" db="UniProtKB">
        <authorList>
            <consortium name="WormBaseParasite"/>
        </authorList>
    </citation>
    <scope>IDENTIFICATION</scope>
</reference>
<name>A0A0M3I1Q6_ASCLU</name>